<sequence length="302" mass="33721">MLALRIECSQHSGSPSERSFTVLQNRGVQETMDDFGPGELAGGVAVEDPTKIRRRVLKGIERRSGWRPRSRHSDLNSSTDFEIHYKHGDSVSLTVAESHADFQLLSSNHAQPFNDVYTLVPVPDKFSDDSKPLLSLQVTFFPNSGISISIALHHAACDGPSFMHFFKSWALSYRSEGSVTLFHPPPMFDRSLVNDHHGCLSIFLQDLFSFPAEEAPGSSKLMIWDDLCLCYTPSRFGAHPKFEEDLLHKVLGELTPSSFTVACAYAWVCYVKTRDYSIKESIFLVRSLIVGESRSPGPAAFF</sequence>
<accession>A0A9D5HB27</accession>
<evidence type="ECO:0000313" key="3">
    <source>
        <dbReference type="EMBL" id="KAJ0969648.1"/>
    </source>
</evidence>
<organism evidence="3 4">
    <name type="scientific">Dioscorea zingiberensis</name>
    <dbReference type="NCBI Taxonomy" id="325984"/>
    <lineage>
        <taxon>Eukaryota</taxon>
        <taxon>Viridiplantae</taxon>
        <taxon>Streptophyta</taxon>
        <taxon>Embryophyta</taxon>
        <taxon>Tracheophyta</taxon>
        <taxon>Spermatophyta</taxon>
        <taxon>Magnoliopsida</taxon>
        <taxon>Liliopsida</taxon>
        <taxon>Dioscoreales</taxon>
        <taxon>Dioscoreaceae</taxon>
        <taxon>Dioscorea</taxon>
    </lineage>
</organism>
<name>A0A9D5HB27_9LILI</name>
<keyword evidence="1" id="KW-0808">Transferase</keyword>
<keyword evidence="4" id="KW-1185">Reference proteome</keyword>
<dbReference type="InterPro" id="IPR023213">
    <property type="entry name" value="CAT-like_dom_sf"/>
</dbReference>
<protein>
    <submittedName>
        <fullName evidence="3">Uncharacterized protein</fullName>
    </submittedName>
</protein>
<dbReference type="EMBL" id="JAGGNH010000006">
    <property type="protein sequence ID" value="KAJ0969648.1"/>
    <property type="molecule type" value="Genomic_DNA"/>
</dbReference>
<reference evidence="3" key="1">
    <citation type="submission" date="2021-03" db="EMBL/GenBank/DDBJ databases">
        <authorList>
            <person name="Li Z."/>
            <person name="Yang C."/>
        </authorList>
    </citation>
    <scope>NUCLEOTIDE SEQUENCE</scope>
    <source>
        <strain evidence="3">Dzin_1.0</strain>
        <tissue evidence="3">Leaf</tissue>
    </source>
</reference>
<evidence type="ECO:0000256" key="1">
    <source>
        <dbReference type="ARBA" id="ARBA00022679"/>
    </source>
</evidence>
<dbReference type="SUPFAM" id="SSF52777">
    <property type="entry name" value="CoA-dependent acyltransferases"/>
    <property type="match status" value="1"/>
</dbReference>
<dbReference type="AlphaFoldDB" id="A0A9D5HB27"/>
<evidence type="ECO:0000256" key="2">
    <source>
        <dbReference type="ARBA" id="ARBA00023315"/>
    </source>
</evidence>
<comment type="caution">
    <text evidence="3">The sequence shown here is derived from an EMBL/GenBank/DDBJ whole genome shotgun (WGS) entry which is preliminary data.</text>
</comment>
<dbReference type="Gene3D" id="3.30.559.10">
    <property type="entry name" value="Chloramphenicol acetyltransferase-like domain"/>
    <property type="match status" value="1"/>
</dbReference>
<dbReference type="Proteomes" id="UP001085076">
    <property type="component" value="Miscellaneous, Linkage group lg06"/>
</dbReference>
<dbReference type="GO" id="GO:0016747">
    <property type="term" value="F:acyltransferase activity, transferring groups other than amino-acyl groups"/>
    <property type="evidence" value="ECO:0007669"/>
    <property type="project" value="UniProtKB-ARBA"/>
</dbReference>
<dbReference type="OrthoDB" id="1862401at2759"/>
<reference evidence="3" key="2">
    <citation type="journal article" date="2022" name="Hortic Res">
        <title>The genome of Dioscorea zingiberensis sheds light on the biosynthesis, origin and evolution of the medicinally important diosgenin saponins.</title>
        <authorList>
            <person name="Li Y."/>
            <person name="Tan C."/>
            <person name="Li Z."/>
            <person name="Guo J."/>
            <person name="Li S."/>
            <person name="Chen X."/>
            <person name="Wang C."/>
            <person name="Dai X."/>
            <person name="Yang H."/>
            <person name="Song W."/>
            <person name="Hou L."/>
            <person name="Xu J."/>
            <person name="Tong Z."/>
            <person name="Xu A."/>
            <person name="Yuan X."/>
            <person name="Wang W."/>
            <person name="Yang Q."/>
            <person name="Chen L."/>
            <person name="Sun Z."/>
            <person name="Wang K."/>
            <person name="Pan B."/>
            <person name="Chen J."/>
            <person name="Bao Y."/>
            <person name="Liu F."/>
            <person name="Qi X."/>
            <person name="Gang D.R."/>
            <person name="Wen J."/>
            <person name="Li J."/>
        </authorList>
    </citation>
    <scope>NUCLEOTIDE SEQUENCE</scope>
    <source>
        <strain evidence="3">Dzin_1.0</strain>
    </source>
</reference>
<gene>
    <name evidence="3" type="ORF">J5N97_022525</name>
</gene>
<dbReference type="Pfam" id="PF02458">
    <property type="entry name" value="Transferase"/>
    <property type="match status" value="1"/>
</dbReference>
<proteinExistence type="predicted"/>
<evidence type="ECO:0000313" key="4">
    <source>
        <dbReference type="Proteomes" id="UP001085076"/>
    </source>
</evidence>
<keyword evidence="2" id="KW-0012">Acyltransferase</keyword>
<dbReference type="InterPro" id="IPR051504">
    <property type="entry name" value="Plant_metabolite_acyltrans"/>
</dbReference>
<dbReference type="PANTHER" id="PTHR31625">
    <property type="match status" value="1"/>
</dbReference>